<accession>A0A392S0B3</accession>
<dbReference type="AlphaFoldDB" id="A0A392S0B3"/>
<evidence type="ECO:0000313" key="2">
    <source>
        <dbReference type="EMBL" id="MCI42308.1"/>
    </source>
</evidence>
<comment type="caution">
    <text evidence="2">The sequence shown here is derived from an EMBL/GenBank/DDBJ whole genome shotgun (WGS) entry which is preliminary data.</text>
</comment>
<reference evidence="2 3" key="1">
    <citation type="journal article" date="2018" name="Front. Plant Sci.">
        <title>Red Clover (Trifolium pratense) and Zigzag Clover (T. medium) - A Picture of Genomic Similarities and Differences.</title>
        <authorList>
            <person name="Dluhosova J."/>
            <person name="Istvanek J."/>
            <person name="Nedelnik J."/>
            <person name="Repkova J."/>
        </authorList>
    </citation>
    <scope>NUCLEOTIDE SEQUENCE [LARGE SCALE GENOMIC DNA]</scope>
    <source>
        <strain evidence="3">cv. 10/8</strain>
        <tissue evidence="2">Leaf</tissue>
    </source>
</reference>
<name>A0A392S0B3_9FABA</name>
<sequence length="57" mass="6186">ENQILYGPTHPQDGQFASNGRRRPGQRALRPGRPNGDFAITSRSTDGDNYGGAGERD</sequence>
<evidence type="ECO:0000313" key="3">
    <source>
        <dbReference type="Proteomes" id="UP000265520"/>
    </source>
</evidence>
<feature type="non-terminal residue" evidence="2">
    <location>
        <position position="1"/>
    </location>
</feature>
<protein>
    <submittedName>
        <fullName evidence="2">Uncharacterized protein</fullName>
    </submittedName>
</protein>
<dbReference type="Proteomes" id="UP000265520">
    <property type="component" value="Unassembled WGS sequence"/>
</dbReference>
<organism evidence="2 3">
    <name type="scientific">Trifolium medium</name>
    <dbReference type="NCBI Taxonomy" id="97028"/>
    <lineage>
        <taxon>Eukaryota</taxon>
        <taxon>Viridiplantae</taxon>
        <taxon>Streptophyta</taxon>
        <taxon>Embryophyta</taxon>
        <taxon>Tracheophyta</taxon>
        <taxon>Spermatophyta</taxon>
        <taxon>Magnoliopsida</taxon>
        <taxon>eudicotyledons</taxon>
        <taxon>Gunneridae</taxon>
        <taxon>Pentapetalae</taxon>
        <taxon>rosids</taxon>
        <taxon>fabids</taxon>
        <taxon>Fabales</taxon>
        <taxon>Fabaceae</taxon>
        <taxon>Papilionoideae</taxon>
        <taxon>50 kb inversion clade</taxon>
        <taxon>NPAAA clade</taxon>
        <taxon>Hologalegina</taxon>
        <taxon>IRL clade</taxon>
        <taxon>Trifolieae</taxon>
        <taxon>Trifolium</taxon>
    </lineage>
</organism>
<keyword evidence="3" id="KW-1185">Reference proteome</keyword>
<evidence type="ECO:0000256" key="1">
    <source>
        <dbReference type="SAM" id="MobiDB-lite"/>
    </source>
</evidence>
<dbReference type="EMBL" id="LXQA010302890">
    <property type="protein sequence ID" value="MCI42308.1"/>
    <property type="molecule type" value="Genomic_DNA"/>
</dbReference>
<feature type="region of interest" description="Disordered" evidence="1">
    <location>
        <begin position="1"/>
        <end position="57"/>
    </location>
</feature>
<proteinExistence type="predicted"/>